<organism evidence="6 7">
    <name type="scientific">Pseudozyma antarctica (strain T-34)</name>
    <name type="common">Yeast</name>
    <name type="synonym">Candida antarctica</name>
    <dbReference type="NCBI Taxonomy" id="1151754"/>
    <lineage>
        <taxon>Eukaryota</taxon>
        <taxon>Fungi</taxon>
        <taxon>Dikarya</taxon>
        <taxon>Basidiomycota</taxon>
        <taxon>Ustilaginomycotina</taxon>
        <taxon>Ustilaginomycetes</taxon>
        <taxon>Ustilaginales</taxon>
        <taxon>Ustilaginaceae</taxon>
        <taxon>Moesziomyces</taxon>
    </lineage>
</organism>
<feature type="transmembrane region" description="Helical" evidence="5">
    <location>
        <begin position="175"/>
        <end position="198"/>
    </location>
</feature>
<evidence type="ECO:0008006" key="8">
    <source>
        <dbReference type="Google" id="ProtNLM"/>
    </source>
</evidence>
<dbReference type="Proteomes" id="UP000011976">
    <property type="component" value="Unassembled WGS sequence"/>
</dbReference>
<feature type="transmembrane region" description="Helical" evidence="5">
    <location>
        <begin position="64"/>
        <end position="85"/>
    </location>
</feature>
<dbReference type="OrthoDB" id="3358017at2759"/>
<keyword evidence="2 5" id="KW-0812">Transmembrane</keyword>
<feature type="transmembrane region" description="Helical" evidence="5">
    <location>
        <begin position="137"/>
        <end position="163"/>
    </location>
</feature>
<evidence type="ECO:0000256" key="5">
    <source>
        <dbReference type="SAM" id="Phobius"/>
    </source>
</evidence>
<feature type="transmembrane region" description="Helical" evidence="5">
    <location>
        <begin position="97"/>
        <end position="125"/>
    </location>
</feature>
<dbReference type="Pfam" id="PF04479">
    <property type="entry name" value="RTA1"/>
    <property type="match status" value="1"/>
</dbReference>
<dbReference type="GO" id="GO:0016020">
    <property type="term" value="C:membrane"/>
    <property type="evidence" value="ECO:0007669"/>
    <property type="project" value="UniProtKB-SubCell"/>
</dbReference>
<name>M9LSN4_PSEA3</name>
<dbReference type="PANTHER" id="PTHR31465:SF1">
    <property type="entry name" value="PROTEIN RTA1-RELATED"/>
    <property type="match status" value="1"/>
</dbReference>
<feature type="transmembrane region" description="Helical" evidence="5">
    <location>
        <begin position="31"/>
        <end position="52"/>
    </location>
</feature>
<evidence type="ECO:0000313" key="6">
    <source>
        <dbReference type="EMBL" id="GAC77021.1"/>
    </source>
</evidence>
<comment type="subcellular location">
    <subcellularLocation>
        <location evidence="1">Membrane</location>
        <topology evidence="1">Multi-pass membrane protein</topology>
    </subcellularLocation>
</comment>
<gene>
    <name evidence="6" type="ORF">PANT_24d00008</name>
</gene>
<feature type="transmembrane region" description="Helical" evidence="5">
    <location>
        <begin position="255"/>
        <end position="273"/>
    </location>
</feature>
<evidence type="ECO:0000256" key="2">
    <source>
        <dbReference type="ARBA" id="ARBA00022692"/>
    </source>
</evidence>
<evidence type="ECO:0000256" key="1">
    <source>
        <dbReference type="ARBA" id="ARBA00004141"/>
    </source>
</evidence>
<proteinExistence type="predicted"/>
<keyword evidence="3 5" id="KW-1133">Transmembrane helix</keyword>
<dbReference type="STRING" id="1151754.M9LSN4"/>
<evidence type="ECO:0000313" key="7">
    <source>
        <dbReference type="Proteomes" id="UP000011976"/>
    </source>
</evidence>
<sequence length="310" mass="33983">MPSIAAIEPLIVATAVWRRAWTSQELARGPYGYLPVLSAPIIFACLFAVSGIWHLVQNFRYRQWWLVILTLACLFEAVGHALRVYGHFEPFGVNAYISMQCILVITPALFAAVDFAILGKVAVLFPPEYSLVNPRWILPFFVALDVASLGVQGGGSAIAAIAQMDNRDPTSGGNIVVAGLAIQLVGYILFNTILVVFVRRCSSNPPSEVLWNKRTRTFLAATAVSSALIFARSVFRLIEMSVGWVGVIAKTEWTFYVFDAALVTMAVFIFNVLNPAVSLGQLCETNRGNKYSVALDERNASHDSEASFKV</sequence>
<evidence type="ECO:0000256" key="3">
    <source>
        <dbReference type="ARBA" id="ARBA00022989"/>
    </source>
</evidence>
<evidence type="ECO:0000256" key="4">
    <source>
        <dbReference type="ARBA" id="ARBA00023136"/>
    </source>
</evidence>
<reference evidence="7" key="1">
    <citation type="journal article" date="2013" name="Genome Announc.">
        <title>Genome sequence of the basidiomycetous yeast Pseudozyma antarctica T-34, a producer of the glycolipid biosurfactants mannosylerythritol lipids.</title>
        <authorList>
            <person name="Morita T."/>
            <person name="Koike H."/>
            <person name="Koyama Y."/>
            <person name="Hagiwara H."/>
            <person name="Ito E."/>
            <person name="Fukuoka T."/>
            <person name="Imura T."/>
            <person name="Machida M."/>
            <person name="Kitamoto D."/>
        </authorList>
    </citation>
    <scope>NUCLEOTIDE SEQUENCE [LARGE SCALE GENOMIC DNA]</scope>
    <source>
        <strain evidence="7">T-34</strain>
    </source>
</reference>
<dbReference type="PANTHER" id="PTHR31465">
    <property type="entry name" value="PROTEIN RTA1-RELATED"/>
    <property type="match status" value="1"/>
</dbReference>
<protein>
    <recommendedName>
        <fullName evidence="8">RTA1-domain-containing protein</fullName>
    </recommendedName>
</protein>
<dbReference type="EMBL" id="DF196790">
    <property type="protein sequence ID" value="GAC77021.1"/>
    <property type="molecule type" value="Genomic_DNA"/>
</dbReference>
<keyword evidence="4 5" id="KW-0472">Membrane</keyword>
<dbReference type="AlphaFoldDB" id="M9LSN4"/>
<accession>M9LSN4</accession>
<feature type="transmembrane region" description="Helical" evidence="5">
    <location>
        <begin position="218"/>
        <end position="235"/>
    </location>
</feature>
<dbReference type="InterPro" id="IPR007568">
    <property type="entry name" value="RTA1"/>
</dbReference>